<keyword evidence="3" id="KW-0413">Isomerase</keyword>
<dbReference type="InterPro" id="IPR035461">
    <property type="entry name" value="GmhA/DiaA"/>
</dbReference>
<dbReference type="InterPro" id="IPR001347">
    <property type="entry name" value="SIS_dom"/>
</dbReference>
<keyword evidence="4" id="KW-1185">Reference proteome</keyword>
<dbReference type="InterPro" id="IPR046348">
    <property type="entry name" value="SIS_dom_sf"/>
</dbReference>
<comment type="caution">
    <text evidence="3">The sequence shown here is derived from an EMBL/GenBank/DDBJ whole genome shotgun (WGS) entry which is preliminary data.</text>
</comment>
<evidence type="ECO:0000313" key="4">
    <source>
        <dbReference type="Proteomes" id="UP000657592"/>
    </source>
</evidence>
<dbReference type="GO" id="GO:0016853">
    <property type="term" value="F:isomerase activity"/>
    <property type="evidence" value="ECO:0007669"/>
    <property type="project" value="UniProtKB-KW"/>
</dbReference>
<accession>A0A917IFX3</accession>
<feature type="domain" description="SIS" evidence="2">
    <location>
        <begin position="47"/>
        <end position="205"/>
    </location>
</feature>
<organism evidence="3 4">
    <name type="scientific">Microbacterium album</name>
    <dbReference type="NCBI Taxonomy" id="2053191"/>
    <lineage>
        <taxon>Bacteria</taxon>
        <taxon>Bacillati</taxon>
        <taxon>Actinomycetota</taxon>
        <taxon>Actinomycetes</taxon>
        <taxon>Micrococcales</taxon>
        <taxon>Microbacteriaceae</taxon>
        <taxon>Microbacterium</taxon>
    </lineage>
</organism>
<dbReference type="PROSITE" id="PS51464">
    <property type="entry name" value="SIS"/>
    <property type="match status" value="1"/>
</dbReference>
<dbReference type="InterPro" id="IPR050099">
    <property type="entry name" value="SIS_GmhA/DiaA_subfam"/>
</dbReference>
<dbReference type="CDD" id="cd05006">
    <property type="entry name" value="SIS_GmhA"/>
    <property type="match status" value="1"/>
</dbReference>
<dbReference type="Proteomes" id="UP000657592">
    <property type="component" value="Unassembled WGS sequence"/>
</dbReference>
<protein>
    <submittedName>
        <fullName evidence="3">Phosphoheptose isomerase</fullName>
    </submittedName>
</protein>
<name>A0A917IFX3_9MICO</name>
<dbReference type="Gene3D" id="3.40.50.10490">
    <property type="entry name" value="Glucose-6-phosphate isomerase like protein, domain 1"/>
    <property type="match status" value="1"/>
</dbReference>
<dbReference type="GO" id="GO:0097367">
    <property type="term" value="F:carbohydrate derivative binding"/>
    <property type="evidence" value="ECO:0007669"/>
    <property type="project" value="InterPro"/>
</dbReference>
<dbReference type="RefSeq" id="WP_188756238.1">
    <property type="nucleotide sequence ID" value="NZ_BMJY01000008.1"/>
</dbReference>
<reference evidence="3" key="2">
    <citation type="submission" date="2020-09" db="EMBL/GenBank/DDBJ databases">
        <authorList>
            <person name="Sun Q."/>
            <person name="Zhou Y."/>
        </authorList>
    </citation>
    <scope>NUCLEOTIDE SEQUENCE</scope>
    <source>
        <strain evidence="3">CGMCC 1.15794</strain>
    </source>
</reference>
<dbReference type="GO" id="GO:1901135">
    <property type="term" value="P:carbohydrate derivative metabolic process"/>
    <property type="evidence" value="ECO:0007669"/>
    <property type="project" value="InterPro"/>
</dbReference>
<dbReference type="PANTHER" id="PTHR30390">
    <property type="entry name" value="SEDOHEPTULOSE 7-PHOSPHATE ISOMERASE / DNAA INITIATOR-ASSOCIATING FACTOR FOR REPLICATION INITIATION"/>
    <property type="match status" value="1"/>
</dbReference>
<reference evidence="3" key="1">
    <citation type="journal article" date="2014" name="Int. J. Syst. Evol. Microbiol.">
        <title>Complete genome sequence of Corynebacterium casei LMG S-19264T (=DSM 44701T), isolated from a smear-ripened cheese.</title>
        <authorList>
            <consortium name="US DOE Joint Genome Institute (JGI-PGF)"/>
            <person name="Walter F."/>
            <person name="Albersmeier A."/>
            <person name="Kalinowski J."/>
            <person name="Ruckert C."/>
        </authorList>
    </citation>
    <scope>NUCLEOTIDE SEQUENCE</scope>
    <source>
        <strain evidence="3">CGMCC 1.15794</strain>
    </source>
</reference>
<dbReference type="AlphaFoldDB" id="A0A917IFX3"/>
<proteinExistence type="predicted"/>
<dbReference type="Pfam" id="PF13580">
    <property type="entry name" value="SIS_2"/>
    <property type="match status" value="1"/>
</dbReference>
<evidence type="ECO:0000256" key="1">
    <source>
        <dbReference type="SAM" id="MobiDB-lite"/>
    </source>
</evidence>
<feature type="region of interest" description="Disordered" evidence="1">
    <location>
        <begin position="205"/>
        <end position="233"/>
    </location>
</feature>
<dbReference type="SUPFAM" id="SSF53697">
    <property type="entry name" value="SIS domain"/>
    <property type="match status" value="1"/>
</dbReference>
<sequence length="233" mass="24235">MTLSTPIALPRADELAATLRGHLDDHAVAMASLRAQLPIVAAWGSELAARLLRGQRLLAAGNGGSAAEAQHLTAELVGRFDGERRPFSAIALHADSSSVTAIGNDYGYEDVFARQLAAHGRPGDLVVLLSTSGRSANLVRAAAAARELGVDSWALTGSGPNPLGDASDEHIALDGSAAGVQEAQLVALHLLCRVFDHRVRAHDELRARDEQRTPGGASGRPEASRGGRRGGLA</sequence>
<evidence type="ECO:0000259" key="2">
    <source>
        <dbReference type="PROSITE" id="PS51464"/>
    </source>
</evidence>
<dbReference type="PANTHER" id="PTHR30390:SF6">
    <property type="entry name" value="DNAA INITIATOR-ASSOCIATING PROTEIN DIAA"/>
    <property type="match status" value="1"/>
</dbReference>
<gene>
    <name evidence="3" type="primary">gmhA</name>
    <name evidence="3" type="ORF">GCM10010921_21000</name>
</gene>
<dbReference type="EMBL" id="BMJY01000008">
    <property type="protein sequence ID" value="GGH45535.1"/>
    <property type="molecule type" value="Genomic_DNA"/>
</dbReference>
<evidence type="ECO:0000313" key="3">
    <source>
        <dbReference type="EMBL" id="GGH45535.1"/>
    </source>
</evidence>